<protein>
    <submittedName>
        <fullName evidence="2">Uncharacterized protein</fullName>
    </submittedName>
</protein>
<dbReference type="Proteomes" id="UP001201262">
    <property type="component" value="Unassembled WGS sequence"/>
</dbReference>
<dbReference type="AlphaFoldDB" id="A0AAD4KUR4"/>
<organism evidence="2 3">
    <name type="scientific">Talaromyces proteolyticus</name>
    <dbReference type="NCBI Taxonomy" id="1131652"/>
    <lineage>
        <taxon>Eukaryota</taxon>
        <taxon>Fungi</taxon>
        <taxon>Dikarya</taxon>
        <taxon>Ascomycota</taxon>
        <taxon>Pezizomycotina</taxon>
        <taxon>Eurotiomycetes</taxon>
        <taxon>Eurotiomycetidae</taxon>
        <taxon>Eurotiales</taxon>
        <taxon>Trichocomaceae</taxon>
        <taxon>Talaromyces</taxon>
        <taxon>Talaromyces sect. Bacilispori</taxon>
    </lineage>
</organism>
<gene>
    <name evidence="2" type="ORF">BGW36DRAFT_427162</name>
</gene>
<feature type="region of interest" description="Disordered" evidence="1">
    <location>
        <begin position="1"/>
        <end position="61"/>
    </location>
</feature>
<feature type="compositionally biased region" description="Basic and acidic residues" evidence="1">
    <location>
        <begin position="113"/>
        <end position="127"/>
    </location>
</feature>
<feature type="compositionally biased region" description="Basic residues" evidence="1">
    <location>
        <begin position="87"/>
        <end position="101"/>
    </location>
</feature>
<reference evidence="2" key="1">
    <citation type="submission" date="2021-12" db="EMBL/GenBank/DDBJ databases">
        <title>Convergent genome expansion in fungi linked to evolution of root-endophyte symbiosis.</title>
        <authorList>
            <consortium name="DOE Joint Genome Institute"/>
            <person name="Ke Y.-H."/>
            <person name="Bonito G."/>
            <person name="Liao H.-L."/>
            <person name="Looney B."/>
            <person name="Rojas-Flechas A."/>
            <person name="Nash J."/>
            <person name="Hameed K."/>
            <person name="Schadt C."/>
            <person name="Martin F."/>
            <person name="Crous P.W."/>
            <person name="Miettinen O."/>
            <person name="Magnuson J.K."/>
            <person name="Labbe J."/>
            <person name="Jacobson D."/>
            <person name="Doktycz M.J."/>
            <person name="Veneault-Fourrey C."/>
            <person name="Kuo A."/>
            <person name="Mondo S."/>
            <person name="Calhoun S."/>
            <person name="Riley R."/>
            <person name="Ohm R."/>
            <person name="LaButti K."/>
            <person name="Andreopoulos B."/>
            <person name="Pangilinan J."/>
            <person name="Nolan M."/>
            <person name="Tritt A."/>
            <person name="Clum A."/>
            <person name="Lipzen A."/>
            <person name="Daum C."/>
            <person name="Barry K."/>
            <person name="Grigoriev I.V."/>
            <person name="Vilgalys R."/>
        </authorList>
    </citation>
    <scope>NUCLEOTIDE SEQUENCE</scope>
    <source>
        <strain evidence="2">PMI_201</strain>
    </source>
</reference>
<accession>A0AAD4KUR4</accession>
<evidence type="ECO:0000313" key="3">
    <source>
        <dbReference type="Proteomes" id="UP001201262"/>
    </source>
</evidence>
<name>A0AAD4KUR4_9EURO</name>
<dbReference type="RefSeq" id="XP_046071892.1">
    <property type="nucleotide sequence ID" value="XM_046220371.1"/>
</dbReference>
<evidence type="ECO:0000313" key="2">
    <source>
        <dbReference type="EMBL" id="KAH8697191.1"/>
    </source>
</evidence>
<proteinExistence type="predicted"/>
<dbReference type="EMBL" id="JAJTJA010000006">
    <property type="protein sequence ID" value="KAH8697191.1"/>
    <property type="molecule type" value="Genomic_DNA"/>
</dbReference>
<sequence length="190" mass="21028">MPHAAWSEDRGRVTDADTPTPSRGQRGPATNRRRAREGEARAVVGEQEEAANGKYQVCGDGRRRSGCAAVSVLSSFPRQQQHDGRQQHGRFAKMKKSKRQAHSLYRLHGLLRQSEDPTKGQTREKATEPALPSTNHGVQSLSSSRWAAVIGPSSSPVFFFGRENSRNADLDVFFWLLVLLLELRLGLGVP</sequence>
<keyword evidence="3" id="KW-1185">Reference proteome</keyword>
<dbReference type="GeneID" id="70250658"/>
<feature type="region of interest" description="Disordered" evidence="1">
    <location>
        <begin position="76"/>
        <end position="138"/>
    </location>
</feature>
<evidence type="ECO:0000256" key="1">
    <source>
        <dbReference type="SAM" id="MobiDB-lite"/>
    </source>
</evidence>
<feature type="compositionally biased region" description="Basic and acidic residues" evidence="1">
    <location>
        <begin position="1"/>
        <end position="15"/>
    </location>
</feature>
<comment type="caution">
    <text evidence="2">The sequence shown here is derived from an EMBL/GenBank/DDBJ whole genome shotgun (WGS) entry which is preliminary data.</text>
</comment>